<dbReference type="STRING" id="537013.CLOSTMETH_00373"/>
<dbReference type="InterPro" id="IPR011055">
    <property type="entry name" value="Dup_hybrid_motif"/>
</dbReference>
<dbReference type="HOGENOM" id="CLU_027710_1_0_9"/>
<dbReference type="CDD" id="cd00118">
    <property type="entry name" value="LysM"/>
    <property type="match status" value="1"/>
</dbReference>
<dbReference type="PROSITE" id="PS51109">
    <property type="entry name" value="G5"/>
    <property type="match status" value="1"/>
</dbReference>
<dbReference type="SUPFAM" id="SSF54106">
    <property type="entry name" value="LysM domain"/>
    <property type="match status" value="1"/>
</dbReference>
<reference evidence="6 7" key="1">
    <citation type="submission" date="2009-01" db="EMBL/GenBank/DDBJ databases">
        <authorList>
            <person name="Fulton L."/>
            <person name="Clifton S."/>
            <person name="Fulton B."/>
            <person name="Xu J."/>
            <person name="Minx P."/>
            <person name="Pepin K.H."/>
            <person name="Johnson M."/>
            <person name="Bhonagiri V."/>
            <person name="Nash W.E."/>
            <person name="Mardis E.R."/>
            <person name="Wilson R.K."/>
        </authorList>
    </citation>
    <scope>NUCLEOTIDE SEQUENCE [LARGE SCALE GENOMIC DNA]</scope>
    <source>
        <strain evidence="6 7">DSM 5476</strain>
    </source>
</reference>
<dbReference type="Pfam" id="PF07501">
    <property type="entry name" value="G5"/>
    <property type="match status" value="1"/>
</dbReference>
<dbReference type="PROSITE" id="PS51782">
    <property type="entry name" value="LYSM"/>
    <property type="match status" value="1"/>
</dbReference>
<feature type="transmembrane region" description="Helical" evidence="3">
    <location>
        <begin position="132"/>
        <end position="152"/>
    </location>
</feature>
<dbReference type="SUPFAM" id="SSF51261">
    <property type="entry name" value="Duplicated hybrid motif"/>
    <property type="match status" value="1"/>
</dbReference>
<dbReference type="PANTHER" id="PTHR21666">
    <property type="entry name" value="PEPTIDASE-RELATED"/>
    <property type="match status" value="1"/>
</dbReference>
<dbReference type="InterPro" id="IPR016047">
    <property type="entry name" value="M23ase_b-sheet_dom"/>
</dbReference>
<feature type="region of interest" description="Disordered" evidence="2">
    <location>
        <begin position="1"/>
        <end position="28"/>
    </location>
</feature>
<reference evidence="6 7" key="2">
    <citation type="submission" date="2009-02" db="EMBL/GenBank/DDBJ databases">
        <title>Draft genome sequence of Clostridium methylpentosum (DSM 5476).</title>
        <authorList>
            <person name="Sudarsanam P."/>
            <person name="Ley R."/>
            <person name="Guruge J."/>
            <person name="Turnbaugh P.J."/>
            <person name="Mahowald M."/>
            <person name="Liep D."/>
            <person name="Gordon J."/>
        </authorList>
    </citation>
    <scope>NUCLEOTIDE SEQUENCE [LARGE SCALE GENOMIC DNA]</scope>
    <source>
        <strain evidence="6 7">DSM 5476</strain>
    </source>
</reference>
<comment type="caution">
    <text evidence="6">The sequence shown here is derived from an EMBL/GenBank/DDBJ whole genome shotgun (WGS) entry which is preliminary data.</text>
</comment>
<dbReference type="Gene3D" id="2.70.70.10">
    <property type="entry name" value="Glucose Permease (Domain IIA)"/>
    <property type="match status" value="1"/>
</dbReference>
<feature type="domain" description="LysM" evidence="5">
    <location>
        <begin position="310"/>
        <end position="354"/>
    </location>
</feature>
<dbReference type="MEROPS" id="M23.009"/>
<evidence type="ECO:0000256" key="2">
    <source>
        <dbReference type="SAM" id="MobiDB-lite"/>
    </source>
</evidence>
<dbReference type="InterPro" id="IPR011098">
    <property type="entry name" value="G5_dom"/>
</dbReference>
<dbReference type="CDD" id="cd12797">
    <property type="entry name" value="M23_peptidase"/>
    <property type="match status" value="1"/>
</dbReference>
<evidence type="ECO:0000313" key="6">
    <source>
        <dbReference type="EMBL" id="EEG31978.1"/>
    </source>
</evidence>
<evidence type="ECO:0000259" key="5">
    <source>
        <dbReference type="PROSITE" id="PS51782"/>
    </source>
</evidence>
<dbReference type="InterPro" id="IPR050570">
    <property type="entry name" value="Cell_wall_metabolism_enzyme"/>
</dbReference>
<dbReference type="eggNOG" id="COG0739">
    <property type="taxonomic scope" value="Bacteria"/>
</dbReference>
<dbReference type="PANTHER" id="PTHR21666:SF270">
    <property type="entry name" value="MUREIN HYDROLASE ACTIVATOR ENVC"/>
    <property type="match status" value="1"/>
</dbReference>
<dbReference type="EMBL" id="ACEC01000018">
    <property type="protein sequence ID" value="EEG31978.1"/>
    <property type="molecule type" value="Genomic_DNA"/>
</dbReference>
<dbReference type="Pfam" id="PF01551">
    <property type="entry name" value="Peptidase_M23"/>
    <property type="match status" value="1"/>
</dbReference>
<keyword evidence="1" id="KW-0732">Signal</keyword>
<keyword evidence="3" id="KW-0812">Transmembrane</keyword>
<dbReference type="Proteomes" id="UP000003340">
    <property type="component" value="Unassembled WGS sequence"/>
</dbReference>
<dbReference type="Gene3D" id="3.10.350.10">
    <property type="entry name" value="LysM domain"/>
    <property type="match status" value="1"/>
</dbReference>
<keyword evidence="3" id="KW-0472">Membrane</keyword>
<evidence type="ECO:0000256" key="3">
    <source>
        <dbReference type="SAM" id="Phobius"/>
    </source>
</evidence>
<keyword evidence="7" id="KW-1185">Reference proteome</keyword>
<dbReference type="Gene3D" id="2.20.230.10">
    <property type="entry name" value="Resuscitation-promoting factor rpfb"/>
    <property type="match status" value="1"/>
</dbReference>
<accession>C0E975</accession>
<dbReference type="Pfam" id="PF01476">
    <property type="entry name" value="LysM"/>
    <property type="match status" value="1"/>
</dbReference>
<protein>
    <submittedName>
        <fullName evidence="6">Peptidase, M23 family</fullName>
    </submittedName>
</protein>
<evidence type="ECO:0000256" key="1">
    <source>
        <dbReference type="ARBA" id="ARBA00022729"/>
    </source>
</evidence>
<dbReference type="SMART" id="SM00257">
    <property type="entry name" value="LysM"/>
    <property type="match status" value="1"/>
</dbReference>
<feature type="domain" description="G5" evidence="4">
    <location>
        <begin position="361"/>
        <end position="441"/>
    </location>
</feature>
<dbReference type="InterPro" id="IPR018392">
    <property type="entry name" value="LysM"/>
</dbReference>
<name>C0E975_9FIRM</name>
<gene>
    <name evidence="6" type="ORF">CLOSTMETH_00373</name>
</gene>
<evidence type="ECO:0000313" key="7">
    <source>
        <dbReference type="Proteomes" id="UP000003340"/>
    </source>
</evidence>
<dbReference type="eggNOG" id="COG3583">
    <property type="taxonomic scope" value="Bacteria"/>
</dbReference>
<dbReference type="AlphaFoldDB" id="C0E975"/>
<dbReference type="GO" id="GO:0004222">
    <property type="term" value="F:metalloendopeptidase activity"/>
    <property type="evidence" value="ECO:0007669"/>
    <property type="project" value="TreeGrafter"/>
</dbReference>
<dbReference type="InterPro" id="IPR036779">
    <property type="entry name" value="LysM_dom_sf"/>
</dbReference>
<proteinExistence type="predicted"/>
<dbReference type="SMART" id="SM01208">
    <property type="entry name" value="G5"/>
    <property type="match status" value="1"/>
</dbReference>
<evidence type="ECO:0000259" key="4">
    <source>
        <dbReference type="PROSITE" id="PS51109"/>
    </source>
</evidence>
<sequence>MVSMALKDCKNTDQSVSQPEERAQKDTQGQSLTRCLTYIARSTELLFQKMLGFLKKPYKRTSRRVKNRSLRLFQRAGYFAERCYAVLTTPYRCCKRFGAQLGETQGGKAKTVACFRFAGHVLKRSKRGILTLLNYLMPVAAVAALILVVHNFTSVDYAIAVSHDGQIIGYIEHETTFDEAQAMIQQQIVYVDSEQTFDVTPEFSLAEVQNPGEIIDETQLANKLISCSNEAITQASGLYVDGKFYGATTDRTSLDNTLNSILEQNKEATGASDVAFMNEISIKDGLYLNSSVVNSEDLTSLLTSDVEGEQIYTVEQGDSMTLIANKTDVKYSELKALNPEVDPDNIQIGQSILIANSQPFLSVKATKEISYQEQIPHQSIQQEDASLDKGVTKITQEGVDGVNWVAATLELVNGIEVNRTITRTEISQEPVSEIKLVGTKVQAKKSTTSSSKADESAAVLPASSGNGTGIGFIHPLAGGQISCGYSSGHQAIDWRAPAGTNIYAAASGRVILAKTYSTYGKCVIIDHGNGVQTLYAHQSKINVQAGQQVSQGQVIGFVGSTGYSTGNHLHFEVRVNNVKRNPLNYVN</sequence>
<organism evidence="6 7">
    <name type="scientific">[Clostridium] methylpentosum DSM 5476</name>
    <dbReference type="NCBI Taxonomy" id="537013"/>
    <lineage>
        <taxon>Bacteria</taxon>
        <taxon>Bacillati</taxon>
        <taxon>Bacillota</taxon>
        <taxon>Clostridia</taxon>
        <taxon>Eubacteriales</taxon>
        <taxon>Oscillospiraceae</taxon>
        <taxon>Oscillospiraceae incertae sedis</taxon>
    </lineage>
</organism>
<keyword evidence="3" id="KW-1133">Transmembrane helix</keyword>